<dbReference type="EMBL" id="SEOQ01000914">
    <property type="protein sequence ID" value="TFY55458.1"/>
    <property type="molecule type" value="Genomic_DNA"/>
</dbReference>
<accession>A0A4Y9Y0L4</accession>
<evidence type="ECO:0000313" key="3">
    <source>
        <dbReference type="Proteomes" id="UP000298327"/>
    </source>
</evidence>
<protein>
    <recommendedName>
        <fullName evidence="4">F-box domain-containing protein</fullName>
    </recommendedName>
</protein>
<evidence type="ECO:0000256" key="1">
    <source>
        <dbReference type="SAM" id="MobiDB-lite"/>
    </source>
</evidence>
<name>A0A4Y9Y0L4_9AGAM</name>
<evidence type="ECO:0000313" key="2">
    <source>
        <dbReference type="EMBL" id="TFY55458.1"/>
    </source>
</evidence>
<feature type="region of interest" description="Disordered" evidence="1">
    <location>
        <begin position="406"/>
        <end position="440"/>
    </location>
</feature>
<dbReference type="AlphaFoldDB" id="A0A4Y9Y0L4"/>
<dbReference type="Proteomes" id="UP000298327">
    <property type="component" value="Unassembled WGS sequence"/>
</dbReference>
<dbReference type="SUPFAM" id="SSF52047">
    <property type="entry name" value="RNI-like"/>
    <property type="match status" value="1"/>
</dbReference>
<dbReference type="OrthoDB" id="2972394at2759"/>
<keyword evidence="3" id="KW-1185">Reference proteome</keyword>
<gene>
    <name evidence="2" type="ORF">EVG20_g9308</name>
</gene>
<dbReference type="InterPro" id="IPR032675">
    <property type="entry name" value="LRR_dom_sf"/>
</dbReference>
<evidence type="ECO:0008006" key="4">
    <source>
        <dbReference type="Google" id="ProtNLM"/>
    </source>
</evidence>
<dbReference type="Gene3D" id="3.80.10.10">
    <property type="entry name" value="Ribonuclease Inhibitor"/>
    <property type="match status" value="1"/>
</dbReference>
<proteinExistence type="predicted"/>
<reference evidence="2 3" key="1">
    <citation type="submission" date="2019-02" db="EMBL/GenBank/DDBJ databases">
        <title>Genome sequencing of the rare red list fungi Dentipellis fragilis.</title>
        <authorList>
            <person name="Buettner E."/>
            <person name="Kellner H."/>
        </authorList>
    </citation>
    <scope>NUCLEOTIDE SEQUENCE [LARGE SCALE GENOMIC DNA]</scope>
    <source>
        <strain evidence="2 3">DSM 105465</strain>
    </source>
</reference>
<sequence length="440" mass="49694">MEALKNLAVTSQILPLLRKGRGADGQDPDHCFTQYALVNKTWLSVSRRELYRYVHLNTSDKKRGAMHQFCETITKSPHLASLVRSINFVSGSLEAGETSDLARAIILLPNLTAVRIRGWNPDELDKLALALKSCSKLEALELSPESASKKGSTPLYTICAFFEALHSWPKLCMVFVHRSAVGSRYTGPILEDVVLEEGNTIEWVEKACPDLRRFEFHYGRRDGPTNGYLLALSKMAPSLSELYLRDGPILSGEFLRPALKTWAPHLTELRLDFHRFTFIGDFESHHLDDILTRMPALRTLLVSTRYLRLSSLAGGSFANLAAALIKPGSLPSLRRLAPAPSRSLGFFDSASFEHILDICRQRDITVCERCFHDKEMEALAEFAQQNRDDLAMFDEEEDFEDFEEFWNAEETMDEGESTSDDDSMDDEEGADDEEEINEMN</sequence>
<comment type="caution">
    <text evidence="2">The sequence shown here is derived from an EMBL/GenBank/DDBJ whole genome shotgun (WGS) entry which is preliminary data.</text>
</comment>
<organism evidence="2 3">
    <name type="scientific">Dentipellis fragilis</name>
    <dbReference type="NCBI Taxonomy" id="205917"/>
    <lineage>
        <taxon>Eukaryota</taxon>
        <taxon>Fungi</taxon>
        <taxon>Dikarya</taxon>
        <taxon>Basidiomycota</taxon>
        <taxon>Agaricomycotina</taxon>
        <taxon>Agaricomycetes</taxon>
        <taxon>Russulales</taxon>
        <taxon>Hericiaceae</taxon>
        <taxon>Dentipellis</taxon>
    </lineage>
</organism>